<accession>A0A5A5R4B8</accession>
<dbReference type="PANTHER" id="PTHR48182">
    <property type="entry name" value="PROTEIN SERAC1"/>
    <property type="match status" value="1"/>
</dbReference>
<gene>
    <name evidence="5" type="ORF">MiYa_00965</name>
</gene>
<dbReference type="Proteomes" id="UP000323569">
    <property type="component" value="Unassembled WGS sequence"/>
</dbReference>
<protein>
    <recommendedName>
        <fullName evidence="7">DUF676 domain-containing protein</fullName>
    </recommendedName>
</protein>
<name>A0A5A5R4B8_MICAE</name>
<evidence type="ECO:0000256" key="1">
    <source>
        <dbReference type="ARBA" id="ARBA00004240"/>
    </source>
</evidence>
<reference evidence="5 6" key="1">
    <citation type="submission" date="2018-09" db="EMBL/GenBank/DDBJ databases">
        <title>Evolutionary history of phycoerythrin pigmentation in the water bloom-forming cyanobacterium Microcystis aeruginosa.</title>
        <authorList>
            <person name="Tanabe Y."/>
            <person name="Tanabe Y."/>
            <person name="Yamaguchi H."/>
        </authorList>
    </citation>
    <scope>NUCLEOTIDE SEQUENCE [LARGE SCALE GENOMIC DNA]</scope>
    <source>
        <strain evidence="5 6">NIES-2519</strain>
    </source>
</reference>
<comment type="caution">
    <text evidence="5">The sequence shown here is derived from an EMBL/GenBank/DDBJ whole genome shotgun (WGS) entry which is preliminary data.</text>
</comment>
<comment type="subcellular location">
    <subcellularLocation>
        <location evidence="1">Endoplasmic reticulum</location>
    </subcellularLocation>
    <subcellularLocation>
        <location evidence="2">Membrane</location>
    </subcellularLocation>
</comment>
<dbReference type="GO" id="GO:0016020">
    <property type="term" value="C:membrane"/>
    <property type="evidence" value="ECO:0007669"/>
    <property type="project" value="UniProtKB-SubCell"/>
</dbReference>
<keyword evidence="3" id="KW-0256">Endoplasmic reticulum</keyword>
<evidence type="ECO:0000256" key="2">
    <source>
        <dbReference type="ARBA" id="ARBA00004370"/>
    </source>
</evidence>
<dbReference type="InterPro" id="IPR029058">
    <property type="entry name" value="AB_hydrolase_fold"/>
</dbReference>
<dbReference type="EMBL" id="BHVO01000009">
    <property type="protein sequence ID" value="GCA69439.1"/>
    <property type="molecule type" value="Genomic_DNA"/>
</dbReference>
<dbReference type="RefSeq" id="WP_106909266.1">
    <property type="nucleotide sequence ID" value="NZ_BHVO01000009.1"/>
</dbReference>
<organism evidence="5 6">
    <name type="scientific">Microcystis aeruginosa NIES-2519</name>
    <dbReference type="NCBI Taxonomy" id="2303981"/>
    <lineage>
        <taxon>Bacteria</taxon>
        <taxon>Bacillati</taxon>
        <taxon>Cyanobacteriota</taxon>
        <taxon>Cyanophyceae</taxon>
        <taxon>Oscillatoriophycideae</taxon>
        <taxon>Chroococcales</taxon>
        <taxon>Microcystaceae</taxon>
        <taxon>Microcystis</taxon>
    </lineage>
</organism>
<evidence type="ECO:0000256" key="3">
    <source>
        <dbReference type="ARBA" id="ARBA00022824"/>
    </source>
</evidence>
<dbReference type="Gene3D" id="3.40.50.1820">
    <property type="entry name" value="alpha/beta hydrolase"/>
    <property type="match status" value="1"/>
</dbReference>
<proteinExistence type="predicted"/>
<dbReference type="SUPFAM" id="SSF53474">
    <property type="entry name" value="alpha/beta-Hydrolases"/>
    <property type="match status" value="1"/>
</dbReference>
<sequence>MAKRRLGLLKINGGCDDSNRRGDIIFVHGLGDHPITAWYPNPEEIRDKVDTEQFWNQELQELNFWLNWLGKHRPDLGIWSYGYEAMPFKESSGLSRVPIVKGKIESYTGKASPIIDQASELLALLTQRDFLIRPKIFVTHSLGGLIVKETLYLAHDDLNSNDEMREIIGQTKGVVFCATPHQGSDLANFKELLAQVAKTFRLLDENVIISELSSENTNTQLYKSGKWYSGNTKTYDIQTKAFYETEETEIPAIGKRLVVDRFSSDPNVTGVRPTAVNGADHFAIVKPQSENDTIYIGVREFIDKYLPRQNSGGGFNPNQVTFEEEEKDGFFLRN</sequence>
<dbReference type="AlphaFoldDB" id="A0A5A5R4B8"/>
<evidence type="ECO:0000313" key="5">
    <source>
        <dbReference type="EMBL" id="GCA69439.1"/>
    </source>
</evidence>
<dbReference type="PANTHER" id="PTHR48182:SF2">
    <property type="entry name" value="PROTEIN SERAC1"/>
    <property type="match status" value="1"/>
</dbReference>
<evidence type="ECO:0000313" key="6">
    <source>
        <dbReference type="Proteomes" id="UP000323569"/>
    </source>
</evidence>
<evidence type="ECO:0008006" key="7">
    <source>
        <dbReference type="Google" id="ProtNLM"/>
    </source>
</evidence>
<keyword evidence="4" id="KW-0472">Membrane</keyword>
<dbReference type="InterPro" id="IPR052374">
    <property type="entry name" value="SERAC1"/>
</dbReference>
<evidence type="ECO:0000256" key="4">
    <source>
        <dbReference type="ARBA" id="ARBA00023136"/>
    </source>
</evidence>